<dbReference type="EMBL" id="QJKF01000001">
    <property type="protein sequence ID" value="PXX71511.1"/>
    <property type="molecule type" value="Genomic_DNA"/>
</dbReference>
<dbReference type="NCBIfam" id="NF004780">
    <property type="entry name" value="PRK06126.1"/>
    <property type="match status" value="1"/>
</dbReference>
<dbReference type="Proteomes" id="UP000247569">
    <property type="component" value="Unassembled WGS sequence"/>
</dbReference>
<organism evidence="5 6">
    <name type="scientific">Nocardia tenerifensis</name>
    <dbReference type="NCBI Taxonomy" id="228006"/>
    <lineage>
        <taxon>Bacteria</taxon>
        <taxon>Bacillati</taxon>
        <taxon>Actinomycetota</taxon>
        <taxon>Actinomycetes</taxon>
        <taxon>Mycobacteriales</taxon>
        <taxon>Nocardiaceae</taxon>
        <taxon>Nocardia</taxon>
    </lineage>
</organism>
<evidence type="ECO:0000256" key="3">
    <source>
        <dbReference type="ARBA" id="ARBA00022827"/>
    </source>
</evidence>
<reference evidence="5 6" key="1">
    <citation type="submission" date="2018-05" db="EMBL/GenBank/DDBJ databases">
        <title>Genomic Encyclopedia of Type Strains, Phase IV (KMG-IV): sequencing the most valuable type-strain genomes for metagenomic binning, comparative biology and taxonomic classification.</title>
        <authorList>
            <person name="Goeker M."/>
        </authorList>
    </citation>
    <scope>NUCLEOTIDE SEQUENCE [LARGE SCALE GENOMIC DNA]</scope>
    <source>
        <strain evidence="5 6">DSM 44704</strain>
    </source>
</reference>
<dbReference type="Pfam" id="PF21274">
    <property type="entry name" value="Rng_hyd_C"/>
    <property type="match status" value="1"/>
</dbReference>
<gene>
    <name evidence="5" type="ORF">DFR70_101945</name>
</gene>
<dbReference type="GO" id="GO:0016709">
    <property type="term" value="F:oxidoreductase activity, acting on paired donors, with incorporation or reduction of molecular oxygen, NAD(P)H as one donor, and incorporation of one atom of oxygen"/>
    <property type="evidence" value="ECO:0007669"/>
    <property type="project" value="UniProtKB-ARBA"/>
</dbReference>
<keyword evidence="6" id="KW-1185">Reference proteome</keyword>
<dbReference type="AlphaFoldDB" id="A0A318KAC4"/>
<keyword evidence="3" id="KW-0274">FAD</keyword>
<evidence type="ECO:0000256" key="2">
    <source>
        <dbReference type="ARBA" id="ARBA00022630"/>
    </source>
</evidence>
<dbReference type="OrthoDB" id="8670884at2"/>
<comment type="caution">
    <text evidence="5">The sequence shown here is derived from an EMBL/GenBank/DDBJ whole genome shotgun (WGS) entry which is preliminary data.</text>
</comment>
<feature type="domain" description="FAD-binding" evidence="4">
    <location>
        <begin position="5"/>
        <end position="354"/>
    </location>
</feature>
<dbReference type="PRINTS" id="PR00420">
    <property type="entry name" value="RNGMNOXGNASE"/>
</dbReference>
<dbReference type="InterPro" id="IPR050641">
    <property type="entry name" value="RIFMO-like"/>
</dbReference>
<dbReference type="Gene3D" id="3.40.30.120">
    <property type="match status" value="1"/>
</dbReference>
<evidence type="ECO:0000313" key="5">
    <source>
        <dbReference type="EMBL" id="PXX71511.1"/>
    </source>
</evidence>
<proteinExistence type="predicted"/>
<dbReference type="InterPro" id="IPR036188">
    <property type="entry name" value="FAD/NAD-bd_sf"/>
</dbReference>
<evidence type="ECO:0000313" key="6">
    <source>
        <dbReference type="Proteomes" id="UP000247569"/>
    </source>
</evidence>
<dbReference type="SUPFAM" id="SSF51905">
    <property type="entry name" value="FAD/NAD(P)-binding domain"/>
    <property type="match status" value="1"/>
</dbReference>
<evidence type="ECO:0000256" key="1">
    <source>
        <dbReference type="ARBA" id="ARBA00001974"/>
    </source>
</evidence>
<evidence type="ECO:0000259" key="4">
    <source>
        <dbReference type="Pfam" id="PF01494"/>
    </source>
</evidence>
<dbReference type="GO" id="GO:0071949">
    <property type="term" value="F:FAD binding"/>
    <property type="evidence" value="ECO:0007669"/>
    <property type="project" value="InterPro"/>
</dbReference>
<dbReference type="Gene3D" id="3.50.50.60">
    <property type="entry name" value="FAD/NAD(P)-binding domain"/>
    <property type="match status" value="1"/>
</dbReference>
<dbReference type="PANTHER" id="PTHR43004:SF19">
    <property type="entry name" value="BINDING MONOOXYGENASE, PUTATIVE (JCVI)-RELATED"/>
    <property type="match status" value="1"/>
</dbReference>
<dbReference type="InterPro" id="IPR002938">
    <property type="entry name" value="FAD-bd"/>
</dbReference>
<protein>
    <submittedName>
        <fullName evidence="5">2-polyprenyl-6-methoxyphenol hydroxylase-like FAD-dependent oxidoreductase</fullName>
    </submittedName>
</protein>
<sequence length="526" mass="56319">MFEHIPVLVVGGGPAGLATAAELAHHGVRSLVVEPRQDVSWLRPRAKTTSARTMELFRRWGLAETVRARAALPVSWSDQAVFTTGLLNREITRFHGCFGLDLTGDDLVAEPGQQVSQPTIERVLREAVTGSISELRLGWSATALSEDPAGVTAVLSGPDGEAGTVRADYVVGADGAWSTVRAAIGAEYEGSADERPNFNIVFRAPGLAERVPHGPAVHYWVLHPEQPGLVGRLDLEDTWWCIAQGVTAEDGERDPLRIVRALVGADIDAEIIATDPWKAKLLLADRYGTDRVFLAGDAAHLNPPWGGHGFNTGIGDAVNLGWKLAAVLNGWAPTELLASYETERKPVAAQTIAEAARNMATLAPELTDERLAGTEAEFESIRPAVAAAVQRAKDGEFHSLDLVLGYSYRGSPLVIGEAGGRLPHRWLGPGDSLYDHLGDEFSLVGDLTEPIVAAFAEAAAAEGIPLKLVDHPATGLALVRPDQHVAWAGDDPRDPREVLRRAIGHPSPHLVATSHHAHLVTDKEVP</sequence>
<accession>A0A318KAC4</accession>
<dbReference type="PANTHER" id="PTHR43004">
    <property type="entry name" value="TRK SYSTEM POTASSIUM UPTAKE PROTEIN"/>
    <property type="match status" value="1"/>
</dbReference>
<name>A0A318KAC4_9NOCA</name>
<keyword evidence="2" id="KW-0285">Flavoprotein</keyword>
<dbReference type="RefSeq" id="WP_083895029.1">
    <property type="nucleotide sequence ID" value="NZ_QJKF01000001.1"/>
</dbReference>
<dbReference type="Pfam" id="PF01494">
    <property type="entry name" value="FAD_binding_3"/>
    <property type="match status" value="1"/>
</dbReference>
<dbReference type="Gene3D" id="3.30.9.10">
    <property type="entry name" value="D-Amino Acid Oxidase, subunit A, domain 2"/>
    <property type="match status" value="1"/>
</dbReference>
<comment type="cofactor">
    <cofactor evidence="1">
        <name>FAD</name>
        <dbReference type="ChEBI" id="CHEBI:57692"/>
    </cofactor>
</comment>